<dbReference type="Proteomes" id="UP000031599">
    <property type="component" value="Unassembled WGS sequence"/>
</dbReference>
<evidence type="ECO:0000313" key="3">
    <source>
        <dbReference type="Proteomes" id="UP000031599"/>
    </source>
</evidence>
<dbReference type="Pfam" id="PF00144">
    <property type="entry name" value="Beta-lactamase"/>
    <property type="match status" value="1"/>
</dbReference>
<dbReference type="PANTHER" id="PTHR43283">
    <property type="entry name" value="BETA-LACTAMASE-RELATED"/>
    <property type="match status" value="1"/>
</dbReference>
<dbReference type="Gene3D" id="3.40.710.10">
    <property type="entry name" value="DD-peptidase/beta-lactamase superfamily"/>
    <property type="match status" value="1"/>
</dbReference>
<protein>
    <submittedName>
        <fullName evidence="2">Beta-lactamase class C</fullName>
    </submittedName>
</protein>
<dbReference type="EMBL" id="JMCC02000059">
    <property type="protein sequence ID" value="KIG15185.1"/>
    <property type="molecule type" value="Genomic_DNA"/>
</dbReference>
<feature type="domain" description="Beta-lactamase-related" evidence="1">
    <location>
        <begin position="57"/>
        <end position="363"/>
    </location>
</feature>
<proteinExistence type="predicted"/>
<dbReference type="InterPro" id="IPR050789">
    <property type="entry name" value="Diverse_Enzym_Activities"/>
</dbReference>
<organism evidence="2 3">
    <name type="scientific">Enhygromyxa salina</name>
    <dbReference type="NCBI Taxonomy" id="215803"/>
    <lineage>
        <taxon>Bacteria</taxon>
        <taxon>Pseudomonadati</taxon>
        <taxon>Myxococcota</taxon>
        <taxon>Polyangia</taxon>
        <taxon>Nannocystales</taxon>
        <taxon>Nannocystaceae</taxon>
        <taxon>Enhygromyxa</taxon>
    </lineage>
</organism>
<evidence type="ECO:0000259" key="1">
    <source>
        <dbReference type="Pfam" id="PF00144"/>
    </source>
</evidence>
<comment type="caution">
    <text evidence="2">The sequence shown here is derived from an EMBL/GenBank/DDBJ whole genome shotgun (WGS) entry which is preliminary data.</text>
</comment>
<gene>
    <name evidence="2" type="ORF">DB30_05885</name>
</gene>
<dbReference type="SUPFAM" id="SSF56601">
    <property type="entry name" value="beta-lactamase/transpeptidase-like"/>
    <property type="match status" value="1"/>
</dbReference>
<reference evidence="2 3" key="1">
    <citation type="submission" date="2014-12" db="EMBL/GenBank/DDBJ databases">
        <title>Genome assembly of Enhygromyxa salina DSM 15201.</title>
        <authorList>
            <person name="Sharma G."/>
            <person name="Subramanian S."/>
        </authorList>
    </citation>
    <scope>NUCLEOTIDE SEQUENCE [LARGE SCALE GENOMIC DNA]</scope>
    <source>
        <strain evidence="2 3">DSM 15201</strain>
    </source>
</reference>
<dbReference type="InterPro" id="IPR001466">
    <property type="entry name" value="Beta-lactam-related"/>
</dbReference>
<evidence type="ECO:0000313" key="2">
    <source>
        <dbReference type="EMBL" id="KIG15185.1"/>
    </source>
</evidence>
<dbReference type="AlphaFoldDB" id="A0A0C2D001"/>
<sequence>MAACCVSGLVSQAHAACPQDVAWPEPDWAVEPLGQSAAQTAFEDYLFTLVGADEDRLGVRTDGVVVVHRGRIIYERYARGYAQHKRHLTWSVSKSIHNALVGVAVMRGDLGVEDSVCDYYPVDADACDMTVDDLLSFGSGYDWNEGYEDDPYYLSSVIAMLYGVGSRDMARFVAGHELAYEPGTVYRYSSGDSVLLSAVLEGALPESLRASHPWEFLFDPIGMDSAVFERDQAGTFVGSSYAYTTPRDMARLGYLFLRDGCWEGQQLLPEGWVAFSTAPNPAFLSERSFEWARDDDASAGRHWWINAPIPELMIDSRWPSAPPDTYAALGHWGQTIFVIPSEDLVVVRTADDRETGAFDKDRYLGLALGLAAEDLP</sequence>
<dbReference type="PANTHER" id="PTHR43283:SF7">
    <property type="entry name" value="BETA-LACTAMASE-RELATED DOMAIN-CONTAINING PROTEIN"/>
    <property type="match status" value="1"/>
</dbReference>
<name>A0A0C2D001_9BACT</name>
<accession>A0A0C2D001</accession>
<dbReference type="InterPro" id="IPR012338">
    <property type="entry name" value="Beta-lactam/transpept-like"/>
</dbReference>